<keyword evidence="2" id="KW-0539">Nucleus</keyword>
<dbReference type="GO" id="GO:0008622">
    <property type="term" value="C:epsilon DNA polymerase complex"/>
    <property type="evidence" value="ECO:0007669"/>
    <property type="project" value="TreeGrafter"/>
</dbReference>
<dbReference type="InterPro" id="IPR003958">
    <property type="entry name" value="CBFA_NFYB_domain"/>
</dbReference>
<dbReference type="RefSeq" id="XP_055885693.1">
    <property type="nucleotide sequence ID" value="XM_056029718.1"/>
</dbReference>
<comment type="subcellular location">
    <subcellularLocation>
        <location evidence="1">Nucleus</location>
    </subcellularLocation>
</comment>
<name>A0A9W3AEV1_BIOGL</name>
<proteinExistence type="predicted"/>
<evidence type="ECO:0000259" key="3">
    <source>
        <dbReference type="Pfam" id="PF00808"/>
    </source>
</evidence>
<dbReference type="OMA" id="CRTVPTI"/>
<evidence type="ECO:0000313" key="4">
    <source>
        <dbReference type="Proteomes" id="UP001165740"/>
    </source>
</evidence>
<dbReference type="GeneID" id="106061482"/>
<dbReference type="Proteomes" id="UP001165740">
    <property type="component" value="Chromosome 5"/>
</dbReference>
<evidence type="ECO:0000256" key="1">
    <source>
        <dbReference type="ARBA" id="ARBA00004123"/>
    </source>
</evidence>
<accession>A0A9W3AEV1</accession>
<organism evidence="4 5">
    <name type="scientific">Biomphalaria glabrata</name>
    <name type="common">Bloodfluke planorb</name>
    <name type="synonym">Freshwater snail</name>
    <dbReference type="NCBI Taxonomy" id="6526"/>
    <lineage>
        <taxon>Eukaryota</taxon>
        <taxon>Metazoa</taxon>
        <taxon>Spiralia</taxon>
        <taxon>Lophotrochozoa</taxon>
        <taxon>Mollusca</taxon>
        <taxon>Gastropoda</taxon>
        <taxon>Heterobranchia</taxon>
        <taxon>Euthyneura</taxon>
        <taxon>Panpulmonata</taxon>
        <taxon>Hygrophila</taxon>
        <taxon>Lymnaeoidea</taxon>
        <taxon>Planorbidae</taxon>
        <taxon>Biomphalaria</taxon>
    </lineage>
</organism>
<dbReference type="AlphaFoldDB" id="A0A9W3AEV1"/>
<sequence length="136" mass="15337">MAGVQESIDLFTNKDIDQEEYTETEITEQAEVEIHSTEATDLGQPGIEPQEKLIKLPLSRIRSIIKTDTDVKIASHEAVVTLAKAAELFIQSLASEAATRTIREKRKIVLRKHLDTVFETKDCYSFLEGVLESFQD</sequence>
<dbReference type="PANTHER" id="PTHR10252:SF79">
    <property type="entry name" value="DNA POLYMERASE EPSILON SUBUNIT 4"/>
    <property type="match status" value="1"/>
</dbReference>
<dbReference type="CDD" id="cd22929">
    <property type="entry name" value="HFD_POLE4-like"/>
    <property type="match status" value="1"/>
</dbReference>
<dbReference type="Pfam" id="PF00808">
    <property type="entry name" value="CBFD_NFYB_HMF"/>
    <property type="match status" value="1"/>
</dbReference>
<dbReference type="Gene3D" id="1.10.20.10">
    <property type="entry name" value="Histone, subunit A"/>
    <property type="match status" value="1"/>
</dbReference>
<keyword evidence="4" id="KW-1185">Reference proteome</keyword>
<feature type="domain" description="Transcription factor CBF/NF-Y/archaeal histone" evidence="3">
    <location>
        <begin position="55"/>
        <end position="116"/>
    </location>
</feature>
<dbReference type="GO" id="GO:0046982">
    <property type="term" value="F:protein heterodimerization activity"/>
    <property type="evidence" value="ECO:0007669"/>
    <property type="project" value="InterPro"/>
</dbReference>
<dbReference type="InterPro" id="IPR009072">
    <property type="entry name" value="Histone-fold"/>
</dbReference>
<evidence type="ECO:0000313" key="5">
    <source>
        <dbReference type="RefSeq" id="XP_055885693.1"/>
    </source>
</evidence>
<gene>
    <name evidence="5" type="primary">LOC106061482</name>
</gene>
<dbReference type="SUPFAM" id="SSF47113">
    <property type="entry name" value="Histone-fold"/>
    <property type="match status" value="1"/>
</dbReference>
<reference evidence="5" key="1">
    <citation type="submission" date="2025-08" db="UniProtKB">
        <authorList>
            <consortium name="RefSeq"/>
        </authorList>
    </citation>
    <scope>IDENTIFICATION</scope>
</reference>
<dbReference type="InterPro" id="IPR050568">
    <property type="entry name" value="Transcr_DNA_Rep_Reg"/>
</dbReference>
<evidence type="ECO:0000256" key="2">
    <source>
        <dbReference type="ARBA" id="ARBA00023242"/>
    </source>
</evidence>
<dbReference type="PANTHER" id="PTHR10252">
    <property type="entry name" value="HISTONE-LIKE TRANSCRIPTION FACTOR CCAAT-RELATED"/>
    <property type="match status" value="1"/>
</dbReference>
<protein>
    <submittedName>
        <fullName evidence="5">DNA polymerase epsilon subunit 4-like</fullName>
    </submittedName>
</protein>
<dbReference type="GO" id="GO:0006261">
    <property type="term" value="P:DNA-templated DNA replication"/>
    <property type="evidence" value="ECO:0007669"/>
    <property type="project" value="TreeGrafter"/>
</dbReference>
<dbReference type="OrthoDB" id="636685at2759"/>